<dbReference type="Pfam" id="PF13276">
    <property type="entry name" value="HTH_21"/>
    <property type="match status" value="1"/>
</dbReference>
<evidence type="ECO:0000259" key="2">
    <source>
        <dbReference type="Pfam" id="PF13276"/>
    </source>
</evidence>
<geneLocation type="plasmid" evidence="3 4">
    <name>unnamed1</name>
</geneLocation>
<dbReference type="Proteomes" id="UP000504844">
    <property type="component" value="Plasmid unnamed1"/>
</dbReference>
<evidence type="ECO:0000313" key="3">
    <source>
        <dbReference type="EMBL" id="QKJ68280.1"/>
    </source>
</evidence>
<protein>
    <submittedName>
        <fullName evidence="3">IS3 family transposase</fullName>
    </submittedName>
</protein>
<gene>
    <name evidence="3" type="ORF">HQN60_15830</name>
</gene>
<dbReference type="AlphaFoldDB" id="A0A6M8SYU5"/>
<keyword evidence="4" id="KW-1185">Reference proteome</keyword>
<evidence type="ECO:0000313" key="4">
    <source>
        <dbReference type="Proteomes" id="UP000504844"/>
    </source>
</evidence>
<reference evidence="3 4" key="1">
    <citation type="submission" date="2020-05" db="EMBL/GenBank/DDBJ databases">
        <title>Complete genome sequence of Deefgea sp. D17.</title>
        <authorList>
            <person name="Bae J.-W."/>
            <person name="Han J.E."/>
        </authorList>
    </citation>
    <scope>NUCLEOTIDE SEQUENCE [LARGE SCALE GENOMIC DNA]</scope>
    <source>
        <strain evidence="3 4">D17</strain>
        <plasmid evidence="3 4">unnamed1</plasmid>
    </source>
</reference>
<organism evidence="3 4">
    <name type="scientific">Deefgea piscis</name>
    <dbReference type="NCBI Taxonomy" id="2739061"/>
    <lineage>
        <taxon>Bacteria</taxon>
        <taxon>Pseudomonadati</taxon>
        <taxon>Pseudomonadota</taxon>
        <taxon>Betaproteobacteria</taxon>
        <taxon>Neisseriales</taxon>
        <taxon>Chitinibacteraceae</taxon>
        <taxon>Deefgea</taxon>
    </lineage>
</organism>
<keyword evidence="3" id="KW-0614">Plasmid</keyword>
<feature type="region of interest" description="Disordered" evidence="1">
    <location>
        <begin position="75"/>
        <end position="94"/>
    </location>
</feature>
<sequence>MAIFRLNMSPYKVRTLFNQSRGAAGSRSLVWMLAAEGIQISRYKARALMREANLRSKQPGQHRYKVAKDERPDIPNLLNREFNPQRPNQICEVA</sequence>
<dbReference type="InterPro" id="IPR025948">
    <property type="entry name" value="HTH-like_dom"/>
</dbReference>
<dbReference type="KEGG" id="dee:HQN60_15830"/>
<dbReference type="PANTHER" id="PTHR46889">
    <property type="entry name" value="TRANSPOSASE INSF FOR INSERTION SEQUENCE IS3B-RELATED"/>
    <property type="match status" value="1"/>
</dbReference>
<dbReference type="PANTHER" id="PTHR46889:SF4">
    <property type="entry name" value="TRANSPOSASE INSO FOR INSERTION SEQUENCE ELEMENT IS911B-RELATED"/>
    <property type="match status" value="1"/>
</dbReference>
<accession>A0A6M8SYU5</accession>
<feature type="domain" description="HTH-like" evidence="2">
    <location>
        <begin position="13"/>
        <end position="61"/>
    </location>
</feature>
<dbReference type="EMBL" id="CP054144">
    <property type="protein sequence ID" value="QKJ68280.1"/>
    <property type="molecule type" value="Genomic_DNA"/>
</dbReference>
<evidence type="ECO:0000256" key="1">
    <source>
        <dbReference type="SAM" id="MobiDB-lite"/>
    </source>
</evidence>
<proteinExistence type="predicted"/>
<dbReference type="InterPro" id="IPR050900">
    <property type="entry name" value="Transposase_IS3/IS150/IS904"/>
</dbReference>
<name>A0A6M8SYU5_9NEIS</name>